<gene>
    <name evidence="2" type="ORF">HAX54_027382</name>
</gene>
<name>A0ABS8S8Q6_DATST</name>
<accession>A0ABS8S8Q6</accession>
<feature type="transmembrane region" description="Helical" evidence="1">
    <location>
        <begin position="21"/>
        <end position="40"/>
    </location>
</feature>
<proteinExistence type="predicted"/>
<keyword evidence="3" id="KW-1185">Reference proteome</keyword>
<evidence type="ECO:0000313" key="3">
    <source>
        <dbReference type="Proteomes" id="UP000823775"/>
    </source>
</evidence>
<organism evidence="2 3">
    <name type="scientific">Datura stramonium</name>
    <name type="common">Jimsonweed</name>
    <name type="synonym">Common thornapple</name>
    <dbReference type="NCBI Taxonomy" id="4076"/>
    <lineage>
        <taxon>Eukaryota</taxon>
        <taxon>Viridiplantae</taxon>
        <taxon>Streptophyta</taxon>
        <taxon>Embryophyta</taxon>
        <taxon>Tracheophyta</taxon>
        <taxon>Spermatophyta</taxon>
        <taxon>Magnoliopsida</taxon>
        <taxon>eudicotyledons</taxon>
        <taxon>Gunneridae</taxon>
        <taxon>Pentapetalae</taxon>
        <taxon>asterids</taxon>
        <taxon>lamiids</taxon>
        <taxon>Solanales</taxon>
        <taxon>Solanaceae</taxon>
        <taxon>Solanoideae</taxon>
        <taxon>Datureae</taxon>
        <taxon>Datura</taxon>
    </lineage>
</organism>
<feature type="transmembrane region" description="Helical" evidence="1">
    <location>
        <begin position="52"/>
        <end position="75"/>
    </location>
</feature>
<evidence type="ECO:0000256" key="1">
    <source>
        <dbReference type="SAM" id="Phobius"/>
    </source>
</evidence>
<sequence>MKASLRTALDLCVQARSASSRLVWIWTTRSSVVGLAHGWYQMIAVVGQCLTHVRSIAVVGLVCLGLGQMIVVVGLPDLDYKHDRRCWFGLLWTALYDRRCWFGLIWTLVVGLVCFVWKALLVWA</sequence>
<keyword evidence="1" id="KW-1133">Transmembrane helix</keyword>
<dbReference type="EMBL" id="JACEIK010000332">
    <property type="protein sequence ID" value="MCD7455200.1"/>
    <property type="molecule type" value="Genomic_DNA"/>
</dbReference>
<evidence type="ECO:0000313" key="2">
    <source>
        <dbReference type="EMBL" id="MCD7455200.1"/>
    </source>
</evidence>
<comment type="caution">
    <text evidence="2">The sequence shown here is derived from an EMBL/GenBank/DDBJ whole genome shotgun (WGS) entry which is preliminary data.</text>
</comment>
<keyword evidence="1" id="KW-0812">Transmembrane</keyword>
<dbReference type="Proteomes" id="UP000823775">
    <property type="component" value="Unassembled WGS sequence"/>
</dbReference>
<keyword evidence="1" id="KW-0472">Membrane</keyword>
<protein>
    <submittedName>
        <fullName evidence="2">Uncharacterized protein</fullName>
    </submittedName>
</protein>
<reference evidence="2 3" key="1">
    <citation type="journal article" date="2021" name="BMC Genomics">
        <title>Datura genome reveals duplications of psychoactive alkaloid biosynthetic genes and high mutation rate following tissue culture.</title>
        <authorList>
            <person name="Rajewski A."/>
            <person name="Carter-House D."/>
            <person name="Stajich J."/>
            <person name="Litt A."/>
        </authorList>
    </citation>
    <scope>NUCLEOTIDE SEQUENCE [LARGE SCALE GENOMIC DNA]</scope>
    <source>
        <strain evidence="2">AR-01</strain>
    </source>
</reference>
<feature type="transmembrane region" description="Helical" evidence="1">
    <location>
        <begin position="100"/>
        <end position="123"/>
    </location>
</feature>